<sequence length="81" mass="8538">MDNLASFLAGALVGCGAVLLLSPQNNVPIPLALEELKSQAQEGFNKLEDKGSAGWGIDVGLTQEHTVRDVEMSRDGSRSAL</sequence>
<keyword evidence="2" id="KW-1185">Reference proteome</keyword>
<reference evidence="2" key="1">
    <citation type="submission" date="2015-10" db="EMBL/GenBank/DDBJ databases">
        <authorList>
            <person name="Luecker S."/>
            <person name="Luecker S."/>
        </authorList>
    </citation>
    <scope>NUCLEOTIDE SEQUENCE [LARGE SCALE GENOMIC DNA]</scope>
</reference>
<dbReference type="EMBL" id="CZPZ01000035">
    <property type="protein sequence ID" value="CUS39480.1"/>
    <property type="molecule type" value="Genomic_DNA"/>
</dbReference>
<organism evidence="1 2">
    <name type="scientific">Candidatus Nitrospira nitrificans</name>
    <dbReference type="NCBI Taxonomy" id="1742973"/>
    <lineage>
        <taxon>Bacteria</taxon>
        <taxon>Pseudomonadati</taxon>
        <taxon>Nitrospirota</taxon>
        <taxon>Nitrospiria</taxon>
        <taxon>Nitrospirales</taxon>
        <taxon>Nitrospiraceae</taxon>
        <taxon>Nitrospira</taxon>
    </lineage>
</organism>
<evidence type="ECO:0008006" key="3">
    <source>
        <dbReference type="Google" id="ProtNLM"/>
    </source>
</evidence>
<dbReference type="AlphaFoldDB" id="A0A0S4LSF1"/>
<evidence type="ECO:0000313" key="2">
    <source>
        <dbReference type="Proteomes" id="UP000198736"/>
    </source>
</evidence>
<dbReference type="RefSeq" id="WP_090901746.1">
    <property type="nucleotide sequence ID" value="NZ_CZPZ01000035.1"/>
</dbReference>
<evidence type="ECO:0000313" key="1">
    <source>
        <dbReference type="EMBL" id="CUS39480.1"/>
    </source>
</evidence>
<gene>
    <name evidence="1" type="ORF">COMA2_80012</name>
</gene>
<protein>
    <recommendedName>
        <fullName evidence="3">YtxH domain-containing protein</fullName>
    </recommendedName>
</protein>
<dbReference type="Proteomes" id="UP000198736">
    <property type="component" value="Unassembled WGS sequence"/>
</dbReference>
<name>A0A0S4LSF1_9BACT</name>
<proteinExistence type="predicted"/>
<accession>A0A0S4LSF1</accession>